<proteinExistence type="predicted"/>
<gene>
    <name evidence="1" type="ORF">MJO28_012585</name>
</gene>
<accession>A0ACC0E3C1</accession>
<keyword evidence="2" id="KW-1185">Reference proteome</keyword>
<protein>
    <submittedName>
        <fullName evidence="1">Uncharacterized protein</fullName>
    </submittedName>
</protein>
<evidence type="ECO:0000313" key="1">
    <source>
        <dbReference type="EMBL" id="KAI7942558.1"/>
    </source>
</evidence>
<evidence type="ECO:0000313" key="2">
    <source>
        <dbReference type="Proteomes" id="UP001060170"/>
    </source>
</evidence>
<comment type="caution">
    <text evidence="1">The sequence shown here is derived from an EMBL/GenBank/DDBJ whole genome shotgun (WGS) entry which is preliminary data.</text>
</comment>
<reference evidence="2" key="2">
    <citation type="journal article" date="2018" name="Mol. Plant Microbe Interact.">
        <title>Genome sequence resources for the wheat stripe rust pathogen (Puccinia striiformis f. sp. tritici) and the barley stripe rust pathogen (Puccinia striiformis f. sp. hordei).</title>
        <authorList>
            <person name="Xia C."/>
            <person name="Wang M."/>
            <person name="Yin C."/>
            <person name="Cornejo O.E."/>
            <person name="Hulbert S.H."/>
            <person name="Chen X."/>
        </authorList>
    </citation>
    <scope>NUCLEOTIDE SEQUENCE [LARGE SCALE GENOMIC DNA]</scope>
    <source>
        <strain evidence="2">93-210</strain>
    </source>
</reference>
<dbReference type="EMBL" id="CM045876">
    <property type="protein sequence ID" value="KAI7942558.1"/>
    <property type="molecule type" value="Genomic_DNA"/>
</dbReference>
<sequence length="469" mass="52350">MDRSERIIIVGGCGTFGLSTAWELSKRGYTNIICVDRWMFPSKSSAGFDRNKIVRTTYGDALYIKLAEEAIQLWKQPIFKGIFHQTGWVLGTTAPPMDFDRSTSSNSISAAGAFDAMIHQHRLHGRTDQVTQLPNTSAFQEKFSDFFSHAPGFRGIFDRNAGWVDAARALEVVGRDCQARGVRFIVGPKGTVKSLIRNGNGSQSSEVTGLLMEDGSVFNAGKIVMCVGAYTESLIDMEGQVTAVVSSSDYNVVWWTYDEQVAYSTAHIALTPLELKKYQNMPVILVEGLGYSFPPDQNGQIKVCDLHIGHPWKQSILGRPQPVSLPRDAAYHETDTLPDEDISEVRRFIDYCLPQFSRRPFDKTAMCWDTESFDYGWIISPHPSSPKTLFLATAGSGHAFKNLPNLGKYVADCLEECLSPPLREAWRWRPDKVASTSPIDRVDLAQLKGWQHPSEYDYSNSSLAIKPKL</sequence>
<reference evidence="1 2" key="3">
    <citation type="journal article" date="2022" name="Microbiol. Spectr.">
        <title>Folding features and dynamics of 3D genome architecture in plant fungal pathogens.</title>
        <authorList>
            <person name="Xia C."/>
        </authorList>
    </citation>
    <scope>NUCLEOTIDE SEQUENCE [LARGE SCALE GENOMIC DNA]</scope>
    <source>
        <strain evidence="1 2">93-210</strain>
    </source>
</reference>
<name>A0ACC0E3C1_9BASI</name>
<reference evidence="2" key="1">
    <citation type="journal article" date="2018" name="BMC Genomics">
        <title>Genomic insights into host adaptation between the wheat stripe rust pathogen (Puccinia striiformis f. sp. tritici) and the barley stripe rust pathogen (Puccinia striiformis f. sp. hordei).</title>
        <authorList>
            <person name="Xia C."/>
            <person name="Wang M."/>
            <person name="Yin C."/>
            <person name="Cornejo O.E."/>
            <person name="Hulbert S.H."/>
            <person name="Chen X."/>
        </authorList>
    </citation>
    <scope>NUCLEOTIDE SEQUENCE [LARGE SCALE GENOMIC DNA]</scope>
    <source>
        <strain evidence="2">93-210</strain>
    </source>
</reference>
<organism evidence="1 2">
    <name type="scientific">Puccinia striiformis f. sp. tritici</name>
    <dbReference type="NCBI Taxonomy" id="168172"/>
    <lineage>
        <taxon>Eukaryota</taxon>
        <taxon>Fungi</taxon>
        <taxon>Dikarya</taxon>
        <taxon>Basidiomycota</taxon>
        <taxon>Pucciniomycotina</taxon>
        <taxon>Pucciniomycetes</taxon>
        <taxon>Pucciniales</taxon>
        <taxon>Pucciniaceae</taxon>
        <taxon>Puccinia</taxon>
    </lineage>
</organism>
<dbReference type="Proteomes" id="UP001060170">
    <property type="component" value="Chromosome 12"/>
</dbReference>